<dbReference type="Proteomes" id="UP000779809">
    <property type="component" value="Unassembled WGS sequence"/>
</dbReference>
<dbReference type="AlphaFoldDB" id="A0A932A8C9"/>
<evidence type="ECO:0000259" key="2">
    <source>
        <dbReference type="PROSITE" id="PS51352"/>
    </source>
</evidence>
<evidence type="ECO:0000313" key="3">
    <source>
        <dbReference type="EMBL" id="MBI2678018.1"/>
    </source>
</evidence>
<dbReference type="CDD" id="cd02966">
    <property type="entry name" value="TlpA_like_family"/>
    <property type="match status" value="1"/>
</dbReference>
<gene>
    <name evidence="3" type="ORF">HYX28_04505</name>
</gene>
<dbReference type="PROSITE" id="PS51352">
    <property type="entry name" value="THIOREDOXIN_2"/>
    <property type="match status" value="1"/>
</dbReference>
<accession>A0A932A8C9</accession>
<evidence type="ECO:0000313" key="4">
    <source>
        <dbReference type="Proteomes" id="UP000779809"/>
    </source>
</evidence>
<name>A0A932A8C9_9BACT</name>
<dbReference type="GO" id="GO:0016209">
    <property type="term" value="F:antioxidant activity"/>
    <property type="evidence" value="ECO:0007669"/>
    <property type="project" value="InterPro"/>
</dbReference>
<reference evidence="3" key="1">
    <citation type="submission" date="2020-07" db="EMBL/GenBank/DDBJ databases">
        <title>Huge and variable diversity of episymbiotic CPR bacteria and DPANN archaea in groundwater ecosystems.</title>
        <authorList>
            <person name="He C.Y."/>
            <person name="Keren R."/>
            <person name="Whittaker M."/>
            <person name="Farag I.F."/>
            <person name="Doudna J."/>
            <person name="Cate J.H.D."/>
            <person name="Banfield J.F."/>
        </authorList>
    </citation>
    <scope>NUCLEOTIDE SEQUENCE</scope>
    <source>
        <strain evidence="3">NC_groundwater_580_Pr5_B-0.1um_64_19</strain>
    </source>
</reference>
<dbReference type="EMBL" id="JACPNR010000006">
    <property type="protein sequence ID" value="MBI2678018.1"/>
    <property type="molecule type" value="Genomic_DNA"/>
</dbReference>
<dbReference type="Gene3D" id="3.40.30.10">
    <property type="entry name" value="Glutaredoxin"/>
    <property type="match status" value="1"/>
</dbReference>
<dbReference type="GO" id="GO:0016491">
    <property type="term" value="F:oxidoreductase activity"/>
    <property type="evidence" value="ECO:0007669"/>
    <property type="project" value="InterPro"/>
</dbReference>
<dbReference type="InterPro" id="IPR050553">
    <property type="entry name" value="Thioredoxin_ResA/DsbE_sf"/>
</dbReference>
<organism evidence="3 4">
    <name type="scientific">Candidatus Korobacter versatilis</name>
    <dbReference type="NCBI Taxonomy" id="658062"/>
    <lineage>
        <taxon>Bacteria</taxon>
        <taxon>Pseudomonadati</taxon>
        <taxon>Acidobacteriota</taxon>
        <taxon>Terriglobia</taxon>
        <taxon>Terriglobales</taxon>
        <taxon>Candidatus Korobacteraceae</taxon>
        <taxon>Candidatus Korobacter</taxon>
    </lineage>
</organism>
<sequence>MRRNSVVMLVVILTVTAMLVVGRRMARQSGAGLAPDAQALPTEVKGAQAPDFQLVSLSDPGGKLVKLSDYRGKGVLLNFWATWCEPCKVEMPWFVEFQKKYADQGLVVLGVAQDDSSKDAIMKFARDMGVNYQVLQGKNAVGDAYAVQGLPTTVYIGRDGKIIDRVVGLVSKSEIEDNIKLALASKDVTKDTK</sequence>
<dbReference type="PANTHER" id="PTHR42852">
    <property type="entry name" value="THIOL:DISULFIDE INTERCHANGE PROTEIN DSBE"/>
    <property type="match status" value="1"/>
</dbReference>
<dbReference type="InterPro" id="IPR000866">
    <property type="entry name" value="AhpC/TSA"/>
</dbReference>
<dbReference type="InterPro" id="IPR017937">
    <property type="entry name" value="Thioredoxin_CS"/>
</dbReference>
<dbReference type="InterPro" id="IPR036249">
    <property type="entry name" value="Thioredoxin-like_sf"/>
</dbReference>
<dbReference type="InterPro" id="IPR013766">
    <property type="entry name" value="Thioredoxin_domain"/>
</dbReference>
<dbReference type="Pfam" id="PF00578">
    <property type="entry name" value="AhpC-TSA"/>
    <property type="match status" value="1"/>
</dbReference>
<comment type="caution">
    <text evidence="3">The sequence shown here is derived from an EMBL/GenBank/DDBJ whole genome shotgun (WGS) entry which is preliminary data.</text>
</comment>
<protein>
    <submittedName>
        <fullName evidence="3">TlpA family protein disulfide reductase</fullName>
    </submittedName>
</protein>
<proteinExistence type="predicted"/>
<dbReference type="SUPFAM" id="SSF52833">
    <property type="entry name" value="Thioredoxin-like"/>
    <property type="match status" value="1"/>
</dbReference>
<feature type="domain" description="Thioredoxin" evidence="2">
    <location>
        <begin position="43"/>
        <end position="184"/>
    </location>
</feature>
<dbReference type="PROSITE" id="PS00194">
    <property type="entry name" value="THIOREDOXIN_1"/>
    <property type="match status" value="1"/>
</dbReference>
<keyword evidence="1" id="KW-0676">Redox-active center</keyword>
<dbReference type="PANTHER" id="PTHR42852:SF18">
    <property type="entry name" value="CHROMOSOME UNDETERMINED SCAFFOLD_47, WHOLE GENOME SHOTGUN SEQUENCE"/>
    <property type="match status" value="1"/>
</dbReference>
<evidence type="ECO:0000256" key="1">
    <source>
        <dbReference type="ARBA" id="ARBA00023284"/>
    </source>
</evidence>